<keyword evidence="2" id="KW-1185">Reference proteome</keyword>
<dbReference type="AlphaFoldDB" id="A0ABD6EV64"/>
<protein>
    <submittedName>
        <fullName evidence="1">Uncharacterized protein</fullName>
    </submittedName>
</protein>
<proteinExistence type="predicted"/>
<accession>A0ABD6EV64</accession>
<comment type="caution">
    <text evidence="1">The sequence shown here is derived from an EMBL/GenBank/DDBJ whole genome shotgun (WGS) entry which is preliminary data.</text>
</comment>
<dbReference type="EMBL" id="JBGFUD010014127">
    <property type="protein sequence ID" value="MFH4983855.1"/>
    <property type="molecule type" value="Genomic_DNA"/>
</dbReference>
<evidence type="ECO:0000313" key="1">
    <source>
        <dbReference type="EMBL" id="MFH4983855.1"/>
    </source>
</evidence>
<gene>
    <name evidence="1" type="ORF">AB6A40_010564</name>
</gene>
<reference evidence="1 2" key="1">
    <citation type="submission" date="2024-08" db="EMBL/GenBank/DDBJ databases">
        <title>Gnathostoma spinigerum genome.</title>
        <authorList>
            <person name="Gonzalez-Bertolin B."/>
            <person name="Monzon S."/>
            <person name="Zaballos A."/>
            <person name="Jimenez P."/>
            <person name="Dekumyoy P."/>
            <person name="Varona S."/>
            <person name="Cuesta I."/>
            <person name="Sumanam S."/>
            <person name="Adisakwattana P."/>
            <person name="Gasser R.B."/>
            <person name="Hernandez-Gonzalez A."/>
            <person name="Young N.D."/>
            <person name="Perteguer M.J."/>
        </authorList>
    </citation>
    <scope>NUCLEOTIDE SEQUENCE [LARGE SCALE GENOMIC DNA]</scope>
    <source>
        <strain evidence="1">AL3</strain>
        <tissue evidence="1">Liver</tissue>
    </source>
</reference>
<organism evidence="1 2">
    <name type="scientific">Gnathostoma spinigerum</name>
    <dbReference type="NCBI Taxonomy" id="75299"/>
    <lineage>
        <taxon>Eukaryota</taxon>
        <taxon>Metazoa</taxon>
        <taxon>Ecdysozoa</taxon>
        <taxon>Nematoda</taxon>
        <taxon>Chromadorea</taxon>
        <taxon>Rhabditida</taxon>
        <taxon>Spirurina</taxon>
        <taxon>Gnathostomatomorpha</taxon>
        <taxon>Gnathostomatoidea</taxon>
        <taxon>Gnathostomatidae</taxon>
        <taxon>Gnathostoma</taxon>
    </lineage>
</organism>
<name>A0ABD6EV64_9BILA</name>
<dbReference type="Proteomes" id="UP001608902">
    <property type="component" value="Unassembled WGS sequence"/>
</dbReference>
<sequence>MLVEGDDKQIRSLLSVEKDSFDLALVVLLLVYRKVKLKRDVLDVLDDIRPHPRIVELYLDIEFKDVRDSTGFDILSQEEPVKIRYDKTTEHICELLEAHRALDQLTHSCCGR</sequence>
<evidence type="ECO:0000313" key="2">
    <source>
        <dbReference type="Proteomes" id="UP001608902"/>
    </source>
</evidence>